<accession>A0A9W8I786</accession>
<evidence type="ECO:0000313" key="1">
    <source>
        <dbReference type="EMBL" id="KAJ2849055.1"/>
    </source>
</evidence>
<organism evidence="1 2">
    <name type="scientific">Coemansia brasiliensis</name>
    <dbReference type="NCBI Taxonomy" id="2650707"/>
    <lineage>
        <taxon>Eukaryota</taxon>
        <taxon>Fungi</taxon>
        <taxon>Fungi incertae sedis</taxon>
        <taxon>Zoopagomycota</taxon>
        <taxon>Kickxellomycotina</taxon>
        <taxon>Kickxellomycetes</taxon>
        <taxon>Kickxellales</taxon>
        <taxon>Kickxellaceae</taxon>
        <taxon>Coemansia</taxon>
    </lineage>
</organism>
<dbReference type="Proteomes" id="UP001139887">
    <property type="component" value="Unassembled WGS sequence"/>
</dbReference>
<evidence type="ECO:0000313" key="2">
    <source>
        <dbReference type="Proteomes" id="UP001139887"/>
    </source>
</evidence>
<gene>
    <name evidence="1" type="ORF">IWW36_002911</name>
</gene>
<reference evidence="1" key="1">
    <citation type="submission" date="2022-07" db="EMBL/GenBank/DDBJ databases">
        <title>Phylogenomic reconstructions and comparative analyses of Kickxellomycotina fungi.</title>
        <authorList>
            <person name="Reynolds N.K."/>
            <person name="Stajich J.E."/>
            <person name="Barry K."/>
            <person name="Grigoriev I.V."/>
            <person name="Crous P."/>
            <person name="Smith M.E."/>
        </authorList>
    </citation>
    <scope>NUCLEOTIDE SEQUENCE</scope>
    <source>
        <strain evidence="1">NRRL 1566</strain>
    </source>
</reference>
<proteinExistence type="predicted"/>
<name>A0A9W8I786_9FUNG</name>
<protein>
    <submittedName>
        <fullName evidence="1">Uncharacterized protein</fullName>
    </submittedName>
</protein>
<comment type="caution">
    <text evidence="1">The sequence shown here is derived from an EMBL/GenBank/DDBJ whole genome shotgun (WGS) entry which is preliminary data.</text>
</comment>
<keyword evidence="2" id="KW-1185">Reference proteome</keyword>
<sequence length="131" mass="15437">MQEDNTAKQPKLCRYTRNYRSKETQVRYFAKIQERVKDRIKEAFKNVTDLDFEAIRLYERSLGNHRTLDPSEFMHCIIEHTTPEDGSDHPLIQRLFPGIASVEDIGEDNQPLIKHLNRHSHSSIVTQPSYR</sequence>
<dbReference type="EMBL" id="JANBUW010000110">
    <property type="protein sequence ID" value="KAJ2849055.1"/>
    <property type="molecule type" value="Genomic_DNA"/>
</dbReference>
<dbReference type="AlphaFoldDB" id="A0A9W8I786"/>